<dbReference type="AlphaFoldDB" id="A0A1C4VN47"/>
<evidence type="ECO:0000313" key="2">
    <source>
        <dbReference type="EMBL" id="SCE85396.1"/>
    </source>
</evidence>
<protein>
    <submittedName>
        <fullName evidence="2">Uncharacterized protein</fullName>
    </submittedName>
</protein>
<gene>
    <name evidence="2" type="ORF">GA0070215_103282</name>
</gene>
<keyword evidence="3" id="KW-1185">Reference proteome</keyword>
<evidence type="ECO:0000256" key="1">
    <source>
        <dbReference type="SAM" id="MobiDB-lite"/>
    </source>
</evidence>
<dbReference type="EMBL" id="FMCV01000003">
    <property type="protein sequence ID" value="SCE85396.1"/>
    <property type="molecule type" value="Genomic_DNA"/>
</dbReference>
<feature type="region of interest" description="Disordered" evidence="1">
    <location>
        <begin position="29"/>
        <end position="82"/>
    </location>
</feature>
<evidence type="ECO:0000313" key="3">
    <source>
        <dbReference type="Proteomes" id="UP000198551"/>
    </source>
</evidence>
<reference evidence="3" key="1">
    <citation type="submission" date="2016-06" db="EMBL/GenBank/DDBJ databases">
        <authorList>
            <person name="Varghese N."/>
        </authorList>
    </citation>
    <scope>NUCLEOTIDE SEQUENCE [LARGE SCALE GENOMIC DNA]</scope>
    <source>
        <strain evidence="3">DSM 45555</strain>
    </source>
</reference>
<proteinExistence type="predicted"/>
<accession>A0A1C4VN47</accession>
<dbReference type="Proteomes" id="UP000198551">
    <property type="component" value="Unassembled WGS sequence"/>
</dbReference>
<organism evidence="2 3">
    <name type="scientific">Micromonospora marina</name>
    <dbReference type="NCBI Taxonomy" id="307120"/>
    <lineage>
        <taxon>Bacteria</taxon>
        <taxon>Bacillati</taxon>
        <taxon>Actinomycetota</taxon>
        <taxon>Actinomycetes</taxon>
        <taxon>Micromonosporales</taxon>
        <taxon>Micromonosporaceae</taxon>
        <taxon>Micromonospora</taxon>
    </lineage>
</organism>
<name>A0A1C4VN47_9ACTN</name>
<feature type="compositionally biased region" description="Gly residues" evidence="1">
    <location>
        <begin position="62"/>
        <end position="82"/>
    </location>
</feature>
<sequence length="95" mass="9522">MRYRVLALPSLSGATPPALSSKIAGNSVSGTAQLADREVPAPANSANRAFEGPKPQDRRGAAGRGGVREGGWGTASTGDGCGITLGGWNIAILFG</sequence>